<keyword evidence="2" id="KW-0472">Membrane</keyword>
<organism evidence="3 4">
    <name type="scientific">Pseudofrankia asymbiotica</name>
    <dbReference type="NCBI Taxonomy" id="1834516"/>
    <lineage>
        <taxon>Bacteria</taxon>
        <taxon>Bacillati</taxon>
        <taxon>Actinomycetota</taxon>
        <taxon>Actinomycetes</taxon>
        <taxon>Frankiales</taxon>
        <taxon>Frankiaceae</taxon>
        <taxon>Pseudofrankia</taxon>
    </lineage>
</organism>
<feature type="transmembrane region" description="Helical" evidence="2">
    <location>
        <begin position="36"/>
        <end position="55"/>
    </location>
</feature>
<feature type="compositionally biased region" description="Basic and acidic residues" evidence="1">
    <location>
        <begin position="97"/>
        <end position="110"/>
    </location>
</feature>
<feature type="transmembrane region" description="Helical" evidence="2">
    <location>
        <begin position="12"/>
        <end position="30"/>
    </location>
</feature>
<sequence length="110" mass="11579">MVKLRSTRQDRTLLIAVWVLTVIVLVLGGLAKSPILLVWGTVGLLAAIFLTRVHFRDTRSRRPGSGAGSGFMPGPGPGEGEDVEPGQPTAAAADPDTAVKTDTSDVEESR</sequence>
<evidence type="ECO:0000256" key="1">
    <source>
        <dbReference type="SAM" id="MobiDB-lite"/>
    </source>
</evidence>
<evidence type="ECO:0008006" key="5">
    <source>
        <dbReference type="Google" id="ProtNLM"/>
    </source>
</evidence>
<keyword evidence="2" id="KW-0812">Transmembrane</keyword>
<evidence type="ECO:0000256" key="2">
    <source>
        <dbReference type="SAM" id="Phobius"/>
    </source>
</evidence>
<name>A0A1V2IDE3_9ACTN</name>
<dbReference type="Proteomes" id="UP000188929">
    <property type="component" value="Unassembled WGS sequence"/>
</dbReference>
<proteinExistence type="predicted"/>
<dbReference type="RefSeq" id="WP_076815742.1">
    <property type="nucleotide sequence ID" value="NZ_MOMC01000017.1"/>
</dbReference>
<keyword evidence="2" id="KW-1133">Transmembrane helix</keyword>
<gene>
    <name evidence="3" type="ORF">BL253_09880</name>
</gene>
<evidence type="ECO:0000313" key="4">
    <source>
        <dbReference type="Proteomes" id="UP000188929"/>
    </source>
</evidence>
<reference evidence="4" key="1">
    <citation type="submission" date="2016-10" db="EMBL/GenBank/DDBJ databases">
        <title>Frankia sp. NRRL B-16386 Genome sequencing.</title>
        <authorList>
            <person name="Ghodhbane-Gtari F."/>
            <person name="Swanson E."/>
            <person name="Gueddou A."/>
            <person name="Hezbri K."/>
            <person name="Ktari K."/>
            <person name="Nouioui I."/>
            <person name="Morris K."/>
            <person name="Simpson S."/>
            <person name="Abebe-Akele F."/>
            <person name="Thomas K."/>
            <person name="Gtari M."/>
            <person name="Tisa L.S."/>
        </authorList>
    </citation>
    <scope>NUCLEOTIDE SEQUENCE [LARGE SCALE GENOMIC DNA]</scope>
    <source>
        <strain evidence="4">NRRL B-16386</strain>
    </source>
</reference>
<feature type="region of interest" description="Disordered" evidence="1">
    <location>
        <begin position="58"/>
        <end position="110"/>
    </location>
</feature>
<evidence type="ECO:0000313" key="3">
    <source>
        <dbReference type="EMBL" id="ONH31184.1"/>
    </source>
</evidence>
<keyword evidence="4" id="KW-1185">Reference proteome</keyword>
<accession>A0A1V2IDE3</accession>
<dbReference type="AlphaFoldDB" id="A0A1V2IDE3"/>
<feature type="compositionally biased region" description="Low complexity" evidence="1">
    <location>
        <begin position="85"/>
        <end position="96"/>
    </location>
</feature>
<protein>
    <recommendedName>
        <fullName evidence="5">DUF3040 domain-containing protein</fullName>
    </recommendedName>
</protein>
<comment type="caution">
    <text evidence="3">The sequence shown here is derived from an EMBL/GenBank/DDBJ whole genome shotgun (WGS) entry which is preliminary data.</text>
</comment>
<dbReference type="STRING" id="1834516.BL253_09880"/>
<dbReference type="EMBL" id="MOMC01000017">
    <property type="protein sequence ID" value="ONH31184.1"/>
    <property type="molecule type" value="Genomic_DNA"/>
</dbReference>